<accession>A0A8C4J6W6</accession>
<reference evidence="15" key="2">
    <citation type="submission" date="2025-09" db="UniProtKB">
        <authorList>
            <consortium name="Ensembl"/>
        </authorList>
    </citation>
    <scope>IDENTIFICATION</scope>
</reference>
<evidence type="ECO:0000256" key="6">
    <source>
        <dbReference type="ARBA" id="ARBA00022741"/>
    </source>
</evidence>
<dbReference type="PROSITE" id="PS00107">
    <property type="entry name" value="PROTEIN_KINASE_ATP"/>
    <property type="match status" value="1"/>
</dbReference>
<keyword evidence="6 10" id="KW-0547">Nucleotide-binding</keyword>
<dbReference type="InterPro" id="IPR008271">
    <property type="entry name" value="Ser/Thr_kinase_AS"/>
</dbReference>
<dbReference type="Pfam" id="PF00615">
    <property type="entry name" value="RGS"/>
    <property type="match status" value="1"/>
</dbReference>
<evidence type="ECO:0000313" key="15">
    <source>
        <dbReference type="Ensembl" id="ENSDNVP00000004318.1"/>
    </source>
</evidence>
<name>A0A8C4J6W6_DRONO</name>
<evidence type="ECO:0000256" key="8">
    <source>
        <dbReference type="ARBA" id="ARBA00022840"/>
    </source>
</evidence>
<dbReference type="SMART" id="SM00220">
    <property type="entry name" value="S_TKc"/>
    <property type="match status" value="1"/>
</dbReference>
<dbReference type="FunFam" id="1.10.167.10:FF:000009">
    <property type="entry name" value="G protein-coupled receptor kinase"/>
    <property type="match status" value="1"/>
</dbReference>
<protein>
    <recommendedName>
        <fullName evidence="11">G protein-coupled receptor kinase</fullName>
        <ecNumber evidence="11">2.7.11.-</ecNumber>
    </recommendedName>
</protein>
<comment type="similarity">
    <text evidence="2 11">Belongs to the protein kinase superfamily. AGC Ser/Thr protein kinase family. GPRK subfamily.</text>
</comment>
<dbReference type="InterPro" id="IPR016137">
    <property type="entry name" value="RGS"/>
</dbReference>
<dbReference type="InterPro" id="IPR000719">
    <property type="entry name" value="Prot_kinase_dom"/>
</dbReference>
<dbReference type="AlphaFoldDB" id="A0A8C4J6W6"/>
<evidence type="ECO:0000256" key="5">
    <source>
        <dbReference type="ARBA" id="ARBA00022679"/>
    </source>
</evidence>
<evidence type="ECO:0000256" key="4">
    <source>
        <dbReference type="ARBA" id="ARBA00022553"/>
    </source>
</evidence>
<keyword evidence="4" id="KW-0597">Phosphoprotein</keyword>
<dbReference type="Ensembl" id="ENSDNVT00000005184.1">
    <property type="protein sequence ID" value="ENSDNVP00000004318.1"/>
    <property type="gene ID" value="ENSDNVG00000003054.1"/>
</dbReference>
<dbReference type="InterPro" id="IPR036305">
    <property type="entry name" value="RGS_sf"/>
</dbReference>
<dbReference type="PANTHER" id="PTHR24355">
    <property type="entry name" value="G PROTEIN-COUPLED RECEPTOR KINASE/RIBOSOMAL PROTEIN S6 KINASE"/>
    <property type="match status" value="1"/>
</dbReference>
<dbReference type="PANTHER" id="PTHR24355:SF26">
    <property type="entry name" value="G PROTEIN-COUPLED RECEPTOR KINASE"/>
    <property type="match status" value="1"/>
</dbReference>
<dbReference type="SUPFAM" id="SSF56112">
    <property type="entry name" value="Protein kinase-like (PK-like)"/>
    <property type="match status" value="1"/>
</dbReference>
<keyword evidence="7 11" id="KW-0418">Kinase</keyword>
<feature type="domain" description="Protein kinase" evidence="13">
    <location>
        <begin position="186"/>
        <end position="448"/>
    </location>
</feature>
<dbReference type="EC" id="2.7.11.-" evidence="11"/>
<dbReference type="InterPro" id="IPR044926">
    <property type="entry name" value="RGS_subdomain_2"/>
</dbReference>
<dbReference type="SMART" id="SM00315">
    <property type="entry name" value="RGS"/>
    <property type="match status" value="1"/>
</dbReference>
<keyword evidence="3 11" id="KW-0723">Serine/threonine-protein kinase</keyword>
<evidence type="ECO:0000256" key="2">
    <source>
        <dbReference type="ARBA" id="ARBA00009793"/>
    </source>
</evidence>
<evidence type="ECO:0000256" key="9">
    <source>
        <dbReference type="PIRSR" id="PIRSR600239-51"/>
    </source>
</evidence>
<dbReference type="InterPro" id="IPR000239">
    <property type="entry name" value="GPCR_kinase"/>
</dbReference>
<sequence>MELENIVANTVLLKAREGGGGKRKGRSKKWREILRFPHISQCDELRRSLEEDYGSLCEKQPIGRLLFRQFCETRPELLRCIRFLDAVADYELSPDEKRKEMGEKIIRRFLSQKSPGFLPGISQSHISQCAENLRKSPCKDLFSGCLRPLREYLSRAPFAAYLGSMYFDRFLQWKYLERQSVTKDTFRQYRILGKGGFGEVCACQVRATGKMYACKKLEKKRIKKRKGEAMALNEKRILEKVNSRFVVSLAYAYETKDALCLVLTIMNGGDLKFHIYNMGSPGFEDERVVFYAAEICCGLQHLHREGIAYRDLKPENILLDDDGHIRISDLGLAIEIPEGETVRGRVGTVGYMAPEVIGDERYAFSPDWWGLGCLVYEMVAGRSPFRARKERAGREEVERRVREEQEPYSDEFSEDARALCEMLLTKDPRQRLGCGADGAAEVKRHPFFRSINFKRLEAGVTKPSFVPDPRAVYCKDVLDIEQFSTVKGVNLDQTDNDFYAKFATGSVSIPWQNEMIETECFRDLNTFGPNGTRSPDLDWKQLPEPPRRSLLQRLFRRHVREGAARLAPRPPAAPANRPSVCLSVHLSPQPADCAIGTTTRSPPPPAANSHPAA</sequence>
<dbReference type="PROSITE" id="PS00108">
    <property type="entry name" value="PROTEIN_KINASE_ST"/>
    <property type="match status" value="1"/>
</dbReference>
<keyword evidence="5 11" id="KW-0808">Transferase</keyword>
<dbReference type="GO" id="GO:0005737">
    <property type="term" value="C:cytoplasm"/>
    <property type="evidence" value="ECO:0007669"/>
    <property type="project" value="TreeGrafter"/>
</dbReference>
<evidence type="ECO:0000259" key="13">
    <source>
        <dbReference type="PROSITE" id="PS50011"/>
    </source>
</evidence>
<dbReference type="PROSITE" id="PS50011">
    <property type="entry name" value="PROTEIN_KINASE_DOM"/>
    <property type="match status" value="1"/>
</dbReference>
<evidence type="ECO:0000256" key="12">
    <source>
        <dbReference type="SAM" id="MobiDB-lite"/>
    </source>
</evidence>
<dbReference type="GO" id="GO:0004703">
    <property type="term" value="F:G protein-coupled receptor kinase activity"/>
    <property type="evidence" value="ECO:0007669"/>
    <property type="project" value="UniProtKB-EC"/>
</dbReference>
<keyword evidence="16" id="KW-1185">Reference proteome</keyword>
<dbReference type="PROSITE" id="PS50132">
    <property type="entry name" value="RGS"/>
    <property type="match status" value="1"/>
</dbReference>
<dbReference type="GO" id="GO:0005524">
    <property type="term" value="F:ATP binding"/>
    <property type="evidence" value="ECO:0007669"/>
    <property type="project" value="UniProtKB-UniRule"/>
</dbReference>
<reference evidence="15" key="1">
    <citation type="submission" date="2025-08" db="UniProtKB">
        <authorList>
            <consortium name="Ensembl"/>
        </authorList>
    </citation>
    <scope>IDENTIFICATION</scope>
</reference>
<evidence type="ECO:0000256" key="1">
    <source>
        <dbReference type="ARBA" id="ARBA00001256"/>
    </source>
</evidence>
<dbReference type="InterPro" id="IPR011009">
    <property type="entry name" value="Kinase-like_dom_sf"/>
</dbReference>
<evidence type="ECO:0000256" key="3">
    <source>
        <dbReference type="ARBA" id="ARBA00022527"/>
    </source>
</evidence>
<dbReference type="SUPFAM" id="SSF48097">
    <property type="entry name" value="Regulator of G-protein signaling, RGS"/>
    <property type="match status" value="1"/>
</dbReference>
<evidence type="ECO:0000256" key="11">
    <source>
        <dbReference type="RuleBase" id="RU000308"/>
    </source>
</evidence>
<dbReference type="InterPro" id="IPR000961">
    <property type="entry name" value="AGC-kinase_C"/>
</dbReference>
<comment type="catalytic activity">
    <reaction evidence="1">
        <text>[G-protein-coupled receptor] + ATP = [G-protein-coupled receptor]-phosphate + ADP + H(+)</text>
        <dbReference type="Rhea" id="RHEA:12008"/>
        <dbReference type="Rhea" id="RHEA-COMP:11260"/>
        <dbReference type="Rhea" id="RHEA-COMP:11261"/>
        <dbReference type="ChEBI" id="CHEBI:15378"/>
        <dbReference type="ChEBI" id="CHEBI:30616"/>
        <dbReference type="ChEBI" id="CHEBI:43176"/>
        <dbReference type="ChEBI" id="CHEBI:68546"/>
        <dbReference type="ChEBI" id="CHEBI:456216"/>
        <dbReference type="EC" id="2.7.11.16"/>
    </reaction>
</comment>
<dbReference type="InterPro" id="IPR017441">
    <property type="entry name" value="Protein_kinase_ATP_BS"/>
</dbReference>
<organism evidence="15 16">
    <name type="scientific">Dromaius novaehollandiae</name>
    <name type="common">Emu</name>
    <dbReference type="NCBI Taxonomy" id="8790"/>
    <lineage>
        <taxon>Eukaryota</taxon>
        <taxon>Metazoa</taxon>
        <taxon>Chordata</taxon>
        <taxon>Craniata</taxon>
        <taxon>Vertebrata</taxon>
        <taxon>Euteleostomi</taxon>
        <taxon>Archelosauria</taxon>
        <taxon>Archosauria</taxon>
        <taxon>Dinosauria</taxon>
        <taxon>Saurischia</taxon>
        <taxon>Theropoda</taxon>
        <taxon>Coelurosauria</taxon>
        <taxon>Aves</taxon>
        <taxon>Palaeognathae</taxon>
        <taxon>Casuariiformes</taxon>
        <taxon>Dromaiidae</taxon>
        <taxon>Dromaius</taxon>
    </lineage>
</organism>
<keyword evidence="8 10" id="KW-0067">ATP-binding</keyword>
<dbReference type="CDD" id="cd05605">
    <property type="entry name" value="STKc_GRK4_like"/>
    <property type="match status" value="1"/>
</dbReference>
<dbReference type="FunFam" id="1.10.510.10:FF:000074">
    <property type="entry name" value="G protein-coupled receptor kinase"/>
    <property type="match status" value="1"/>
</dbReference>
<feature type="region of interest" description="Disordered" evidence="12">
    <location>
        <begin position="592"/>
        <end position="613"/>
    </location>
</feature>
<dbReference type="Pfam" id="PF00069">
    <property type="entry name" value="Pkinase"/>
    <property type="match status" value="1"/>
</dbReference>
<dbReference type="GO" id="GO:0009966">
    <property type="term" value="P:regulation of signal transduction"/>
    <property type="evidence" value="ECO:0007669"/>
    <property type="project" value="TreeGrafter"/>
</dbReference>
<dbReference type="GO" id="GO:0007165">
    <property type="term" value="P:signal transduction"/>
    <property type="evidence" value="ECO:0007669"/>
    <property type="project" value="InterPro"/>
</dbReference>
<dbReference type="SMART" id="SM00133">
    <property type="entry name" value="S_TK_X"/>
    <property type="match status" value="1"/>
</dbReference>
<feature type="binding site" evidence="10">
    <location>
        <position position="224"/>
    </location>
    <ligand>
        <name>ATP</name>
        <dbReference type="ChEBI" id="CHEBI:30616"/>
    </ligand>
</feature>
<dbReference type="Proteomes" id="UP000694423">
    <property type="component" value="Unplaced"/>
</dbReference>
<dbReference type="Gene3D" id="1.10.510.10">
    <property type="entry name" value="Transferase(Phosphotransferase) domain 1"/>
    <property type="match status" value="1"/>
</dbReference>
<dbReference type="Gene3D" id="1.10.167.10">
    <property type="entry name" value="Regulator of G-protein Signalling 4, domain 2"/>
    <property type="match status" value="1"/>
</dbReference>
<evidence type="ECO:0000256" key="7">
    <source>
        <dbReference type="ARBA" id="ARBA00022777"/>
    </source>
</evidence>
<proteinExistence type="inferred from homology"/>
<feature type="domain" description="RGS" evidence="14">
    <location>
        <begin position="59"/>
        <end position="171"/>
    </location>
</feature>
<dbReference type="Gene3D" id="3.30.200.20">
    <property type="entry name" value="Phosphorylase Kinase, domain 1"/>
    <property type="match status" value="1"/>
</dbReference>
<dbReference type="PRINTS" id="PR00717">
    <property type="entry name" value="GPCRKINASE"/>
</dbReference>
<evidence type="ECO:0000256" key="10">
    <source>
        <dbReference type="PROSITE-ProRule" id="PRU10141"/>
    </source>
</evidence>
<evidence type="ECO:0000259" key="14">
    <source>
        <dbReference type="PROSITE" id="PS50132"/>
    </source>
</evidence>
<feature type="active site" description="Proton acceptor" evidence="9">
    <location>
        <position position="311"/>
    </location>
</feature>
<evidence type="ECO:0000313" key="16">
    <source>
        <dbReference type="Proteomes" id="UP000694423"/>
    </source>
</evidence>